<dbReference type="Gene3D" id="3.30.365.10">
    <property type="entry name" value="Aldehyde oxidase/xanthine dehydrogenase, molybdopterin binding domain"/>
    <property type="match status" value="3"/>
</dbReference>
<evidence type="ECO:0000256" key="2">
    <source>
        <dbReference type="SAM" id="Phobius"/>
    </source>
</evidence>
<dbReference type="EMBL" id="SPHZ02000011">
    <property type="protein sequence ID" value="KAF0891369.1"/>
    <property type="molecule type" value="Genomic_DNA"/>
</dbReference>
<reference evidence="4 5" key="1">
    <citation type="submission" date="2019-11" db="EMBL/GenBank/DDBJ databases">
        <title>Whole genome sequence of Oryza granulata.</title>
        <authorList>
            <person name="Li W."/>
        </authorList>
    </citation>
    <scope>NUCLEOTIDE SEQUENCE [LARGE SCALE GENOMIC DNA]</scope>
    <source>
        <strain evidence="5">cv. Menghai</strain>
        <tissue evidence="4">Leaf</tissue>
    </source>
</reference>
<accession>A0A6G1BTP1</accession>
<organism evidence="4 5">
    <name type="scientific">Oryza meyeriana var. granulata</name>
    <dbReference type="NCBI Taxonomy" id="110450"/>
    <lineage>
        <taxon>Eukaryota</taxon>
        <taxon>Viridiplantae</taxon>
        <taxon>Streptophyta</taxon>
        <taxon>Embryophyta</taxon>
        <taxon>Tracheophyta</taxon>
        <taxon>Spermatophyta</taxon>
        <taxon>Magnoliopsida</taxon>
        <taxon>Liliopsida</taxon>
        <taxon>Poales</taxon>
        <taxon>Poaceae</taxon>
        <taxon>BOP clade</taxon>
        <taxon>Oryzoideae</taxon>
        <taxon>Oryzeae</taxon>
        <taxon>Oryzinae</taxon>
        <taxon>Oryza</taxon>
        <taxon>Oryza meyeriana</taxon>
    </lineage>
</organism>
<keyword evidence="2" id="KW-0812">Transmembrane</keyword>
<evidence type="ECO:0000313" key="4">
    <source>
        <dbReference type="EMBL" id="KAF0891369.1"/>
    </source>
</evidence>
<dbReference type="PANTHER" id="PTHR11908:SF92">
    <property type="entry name" value="ALDEHYDE OXIDASE 1-RELATED"/>
    <property type="match status" value="1"/>
</dbReference>
<comment type="caution">
    <text evidence="4">The sequence shown here is derived from an EMBL/GenBank/DDBJ whole genome shotgun (WGS) entry which is preliminary data.</text>
</comment>
<dbReference type="GO" id="GO:0005506">
    <property type="term" value="F:iron ion binding"/>
    <property type="evidence" value="ECO:0007669"/>
    <property type="project" value="InterPro"/>
</dbReference>
<name>A0A6G1BTP1_9ORYZ</name>
<evidence type="ECO:0000256" key="1">
    <source>
        <dbReference type="SAM" id="MobiDB-lite"/>
    </source>
</evidence>
<dbReference type="GO" id="GO:0016491">
    <property type="term" value="F:oxidoreductase activity"/>
    <property type="evidence" value="ECO:0007669"/>
    <property type="project" value="InterPro"/>
</dbReference>
<dbReference type="InterPro" id="IPR037165">
    <property type="entry name" value="AldOxase/xan_DH_Mopterin-bd_sf"/>
</dbReference>
<feature type="transmembrane region" description="Helical" evidence="2">
    <location>
        <begin position="23"/>
        <end position="44"/>
    </location>
</feature>
<keyword evidence="5" id="KW-1185">Reference proteome</keyword>
<sequence>MLDGGKMKGGETMSGGGGRSSSISPLVSFVLGAAMATVCILLVISASPGRRLADISAWSSAEDTPLPQPLQEVTADANDSLLAVAAAPNVTVVAVPAPALVQWLLRIQPCATGNGGLDGVAGEPDAGNLRLGPRRRPHAAVRQCLLNQFKPVFLGIAAPDSWLRCLRCSCNTQKCIRTGESTTTSTTWEGHLPPRNVPPCNYKARVIQADTLSMIQRGFTGGSTTSETSCEAVQKSCATLVERLKPIKKAGTLPWKSLIAQASMASVQLTEHAYWTPDPTFTSYLNYGAAISEVEVDVLTGATTILRSDLVSGGRRVRARVGFFTNEEYATNSDGLVIHDGMWTYKIPTVDTIPKQFNVELINSTRDHKRVLSSKASGEPPLLLASSVHCTMREAIRAARKEFSGAVSTGLAGGSALTFQMDVPAMMSAVKELYGLDIVERYLESFPAKA</sequence>
<gene>
    <name evidence="4" type="ORF">E2562_009805</name>
</gene>
<proteinExistence type="predicted"/>
<keyword evidence="2" id="KW-1133">Transmembrane helix</keyword>
<evidence type="ECO:0000313" key="5">
    <source>
        <dbReference type="Proteomes" id="UP000479710"/>
    </source>
</evidence>
<dbReference type="PANTHER" id="PTHR11908">
    <property type="entry name" value="XANTHINE DEHYDROGENASE"/>
    <property type="match status" value="1"/>
</dbReference>
<protein>
    <recommendedName>
        <fullName evidence="3">Aldehyde oxidase/xanthine dehydrogenase second molybdopterin binding domain-containing protein</fullName>
    </recommendedName>
</protein>
<feature type="domain" description="Aldehyde oxidase/xanthine dehydrogenase second molybdopterin binding" evidence="3">
    <location>
        <begin position="205"/>
        <end position="311"/>
    </location>
</feature>
<dbReference type="InterPro" id="IPR016208">
    <property type="entry name" value="Ald_Oxase/xanthine_DH-like"/>
</dbReference>
<dbReference type="AlphaFoldDB" id="A0A6G1BTP1"/>
<dbReference type="SUPFAM" id="SSF56003">
    <property type="entry name" value="Molybdenum cofactor-binding domain"/>
    <property type="match status" value="1"/>
</dbReference>
<dbReference type="Proteomes" id="UP000479710">
    <property type="component" value="Unassembled WGS sequence"/>
</dbReference>
<evidence type="ECO:0000259" key="3">
    <source>
        <dbReference type="Pfam" id="PF20256"/>
    </source>
</evidence>
<feature type="region of interest" description="Disordered" evidence="1">
    <location>
        <begin position="1"/>
        <end position="21"/>
    </location>
</feature>
<dbReference type="OrthoDB" id="682126at2759"/>
<keyword evidence="2" id="KW-0472">Membrane</keyword>
<dbReference type="Pfam" id="PF20256">
    <property type="entry name" value="MoCoBD_2"/>
    <property type="match status" value="1"/>
</dbReference>
<dbReference type="InterPro" id="IPR046867">
    <property type="entry name" value="AldOxase/xan_DH_MoCoBD2"/>
</dbReference>